<protein>
    <submittedName>
        <fullName evidence="7">Clathrin adaptor</fullName>
    </submittedName>
</protein>
<dbReference type="GO" id="GO:0006886">
    <property type="term" value="P:intracellular protein transport"/>
    <property type="evidence" value="ECO:0007669"/>
    <property type="project" value="UniProtKB-UniRule"/>
</dbReference>
<comment type="similarity">
    <text evidence="5">Belongs to the adaptor complexes medium subunit family.</text>
</comment>
<evidence type="ECO:0000256" key="5">
    <source>
        <dbReference type="PIRNR" id="PIRNR005992"/>
    </source>
</evidence>
<dbReference type="AlphaFoldDB" id="A0AAD8PEC1"/>
<dbReference type="SUPFAM" id="SSF64356">
    <property type="entry name" value="SNARE-like"/>
    <property type="match status" value="1"/>
</dbReference>
<evidence type="ECO:0000313" key="8">
    <source>
        <dbReference type="Proteomes" id="UP001230268"/>
    </source>
</evidence>
<comment type="caution">
    <text evidence="7">The sequence shown here is derived from an EMBL/GenBank/DDBJ whole genome shotgun (WGS) entry which is preliminary data.</text>
</comment>
<evidence type="ECO:0000256" key="1">
    <source>
        <dbReference type="ARBA" id="ARBA00004308"/>
    </source>
</evidence>
<dbReference type="InterPro" id="IPR050431">
    <property type="entry name" value="Adaptor_comp_med_subunit"/>
</dbReference>
<name>A0AAD8PEC1_BABGI</name>
<dbReference type="SUPFAM" id="SSF49447">
    <property type="entry name" value="Second domain of Mu2 adaptin subunit (ap50) of ap2 adaptor"/>
    <property type="match status" value="1"/>
</dbReference>
<dbReference type="PRINTS" id="PR00314">
    <property type="entry name" value="CLATHRINADPT"/>
</dbReference>
<dbReference type="Proteomes" id="UP001230268">
    <property type="component" value="Unassembled WGS sequence"/>
</dbReference>
<dbReference type="PANTHER" id="PTHR10529">
    <property type="entry name" value="AP COMPLEX SUBUNIT MU"/>
    <property type="match status" value="1"/>
</dbReference>
<evidence type="ECO:0000256" key="3">
    <source>
        <dbReference type="ARBA" id="ARBA00022927"/>
    </source>
</evidence>
<keyword evidence="2 5" id="KW-0813">Transport</keyword>
<gene>
    <name evidence="7" type="ORF">BgAZ_206600</name>
</gene>
<dbReference type="InterPro" id="IPR001392">
    <property type="entry name" value="Clathrin_mu"/>
</dbReference>
<evidence type="ECO:0000256" key="4">
    <source>
        <dbReference type="ARBA" id="ARBA00023136"/>
    </source>
</evidence>
<reference evidence="7" key="1">
    <citation type="submission" date="2023-08" db="EMBL/GenBank/DDBJ databases">
        <title>Draft sequence of the Babesia gibsoni genome.</title>
        <authorList>
            <person name="Yamagishi J.Y."/>
            <person name="Xuan X.X."/>
        </authorList>
    </citation>
    <scope>NUCLEOTIDE SEQUENCE</scope>
    <source>
        <strain evidence="7">Azabu</strain>
    </source>
</reference>
<dbReference type="EMBL" id="JAVEPI010000002">
    <property type="protein sequence ID" value="KAK1443784.1"/>
    <property type="molecule type" value="Genomic_DNA"/>
</dbReference>
<dbReference type="GO" id="GO:0016192">
    <property type="term" value="P:vesicle-mediated transport"/>
    <property type="evidence" value="ECO:0007669"/>
    <property type="project" value="InterPro"/>
</dbReference>
<dbReference type="InterPro" id="IPR028565">
    <property type="entry name" value="MHD"/>
</dbReference>
<keyword evidence="3 5" id="KW-0653">Protein transport</keyword>
<dbReference type="InterPro" id="IPR036168">
    <property type="entry name" value="AP2_Mu_C_sf"/>
</dbReference>
<dbReference type="InterPro" id="IPR022775">
    <property type="entry name" value="AP_mu_sigma_su"/>
</dbReference>
<sequence>MALSQFLVISSRGDTLLCRSLRGECVGGSAEEFYSAITERGDSAVPMFKRSGMIYYYVIRSGLYFVATTTFDMPPSFVFELINRIIVTFKDFCGILSEESLRRNFVLAYEILDEMLDFGYVQCTNASKLKQNVSNIAMVPKQQNRLSNPLRAAGVVNPKTVPCTVSQRPLASTTSRASEIFVDVMERLSAVLGADDTYRKVAIEGQIQIKSYLRGRPPVRIALNEGLIINNRRSKLSNAPVLDYCSFHQSVDTGDFEKERVVSVTPPEGEFILMSYRISGGDRLPFKVKASLETTSESAQMTITVYSTMPQHLSASVNVICPLPSFVTNVSLSTLSKDPGQSSEYKTKDRSIHWTIKRFKGCTGMVLKASVGFEPQKSKVSKREFGPVNVTFEAPMFSVSNVQVRYLRVMQAPNDTPTYRWVRYITTSNSYLYRL</sequence>
<evidence type="ECO:0000259" key="6">
    <source>
        <dbReference type="PROSITE" id="PS51072"/>
    </source>
</evidence>
<dbReference type="PROSITE" id="PS51072">
    <property type="entry name" value="MHD"/>
    <property type="match status" value="1"/>
</dbReference>
<organism evidence="7 8">
    <name type="scientific">Babesia gibsoni</name>
    <dbReference type="NCBI Taxonomy" id="33632"/>
    <lineage>
        <taxon>Eukaryota</taxon>
        <taxon>Sar</taxon>
        <taxon>Alveolata</taxon>
        <taxon>Apicomplexa</taxon>
        <taxon>Aconoidasida</taxon>
        <taxon>Piroplasmida</taxon>
        <taxon>Babesiidae</taxon>
        <taxon>Babesia</taxon>
    </lineage>
</organism>
<keyword evidence="4" id="KW-0472">Membrane</keyword>
<dbReference type="Pfam" id="PF00928">
    <property type="entry name" value="Adap_comp_sub"/>
    <property type="match status" value="1"/>
</dbReference>
<dbReference type="InterPro" id="IPR011012">
    <property type="entry name" value="Longin-like_dom_sf"/>
</dbReference>
<proteinExistence type="inferred from homology"/>
<dbReference type="FunFam" id="3.30.450.60:FF:000002">
    <property type="entry name" value="AP-2 complex subunit mu, putative"/>
    <property type="match status" value="1"/>
</dbReference>
<evidence type="ECO:0000313" key="7">
    <source>
        <dbReference type="EMBL" id="KAK1443784.1"/>
    </source>
</evidence>
<dbReference type="CDD" id="cd14838">
    <property type="entry name" value="AP4_Mu_N"/>
    <property type="match status" value="1"/>
</dbReference>
<comment type="subcellular location">
    <subcellularLocation>
        <location evidence="1">Endomembrane system</location>
    </subcellularLocation>
</comment>
<dbReference type="PIRSF" id="PIRSF005992">
    <property type="entry name" value="Clathrin_mu"/>
    <property type="match status" value="1"/>
</dbReference>
<dbReference type="Pfam" id="PF01217">
    <property type="entry name" value="Clat_adaptor_s"/>
    <property type="match status" value="1"/>
</dbReference>
<keyword evidence="8" id="KW-1185">Reference proteome</keyword>
<dbReference type="GO" id="GO:0012505">
    <property type="term" value="C:endomembrane system"/>
    <property type="evidence" value="ECO:0007669"/>
    <property type="project" value="UniProtKB-SubCell"/>
</dbReference>
<dbReference type="GO" id="GO:0030131">
    <property type="term" value="C:clathrin adaptor complex"/>
    <property type="evidence" value="ECO:0007669"/>
    <property type="project" value="UniProtKB-UniRule"/>
</dbReference>
<dbReference type="Gene3D" id="2.60.40.1170">
    <property type="entry name" value="Mu homology domain, subdomain B"/>
    <property type="match status" value="2"/>
</dbReference>
<accession>A0AAD8PEC1</accession>
<evidence type="ECO:0000256" key="2">
    <source>
        <dbReference type="ARBA" id="ARBA00022448"/>
    </source>
</evidence>
<dbReference type="Gene3D" id="3.30.450.60">
    <property type="match status" value="1"/>
</dbReference>
<feature type="domain" description="MHD" evidence="6">
    <location>
        <begin position="177"/>
        <end position="434"/>
    </location>
</feature>